<dbReference type="SUPFAM" id="SSF56112">
    <property type="entry name" value="Protein kinase-like (PK-like)"/>
    <property type="match status" value="1"/>
</dbReference>
<keyword evidence="11" id="KW-0723">Serine/threonine-protein kinase</keyword>
<proteinExistence type="inferred from homology"/>
<dbReference type="AlphaFoldDB" id="A0A0S4IKC2"/>
<evidence type="ECO:0000256" key="2">
    <source>
        <dbReference type="ARBA" id="ARBA00022741"/>
    </source>
</evidence>
<evidence type="ECO:0000256" key="7">
    <source>
        <dbReference type="ARBA" id="ARBA00049014"/>
    </source>
</evidence>
<comment type="catalytic activity">
    <reaction evidence="7">
        <text>L-seryl-[protein] + ATP = O-phospho-L-seryl-[protein] + ADP + H(+)</text>
        <dbReference type="Rhea" id="RHEA:17989"/>
        <dbReference type="Rhea" id="RHEA-COMP:9863"/>
        <dbReference type="Rhea" id="RHEA-COMP:11604"/>
        <dbReference type="ChEBI" id="CHEBI:15378"/>
        <dbReference type="ChEBI" id="CHEBI:29999"/>
        <dbReference type="ChEBI" id="CHEBI:30616"/>
        <dbReference type="ChEBI" id="CHEBI:83421"/>
        <dbReference type="ChEBI" id="CHEBI:456216"/>
        <dbReference type="EC" id="2.7.12.2"/>
    </reaction>
</comment>
<dbReference type="GO" id="GO:0005524">
    <property type="term" value="F:ATP binding"/>
    <property type="evidence" value="ECO:0007669"/>
    <property type="project" value="UniProtKB-UniRule"/>
</dbReference>
<gene>
    <name evidence="13" type="ORF">BSAL_58570</name>
</gene>
<dbReference type="PROSITE" id="PS00107">
    <property type="entry name" value="PROTEIN_KINASE_ATP"/>
    <property type="match status" value="1"/>
</dbReference>
<dbReference type="InterPro" id="IPR000719">
    <property type="entry name" value="Prot_kinase_dom"/>
</dbReference>
<dbReference type="SMART" id="SM00220">
    <property type="entry name" value="S_TKc"/>
    <property type="match status" value="1"/>
</dbReference>
<keyword evidence="3 13" id="KW-0418">Kinase</keyword>
<dbReference type="EC" id="2.7.12.2" evidence="6"/>
<dbReference type="VEuPathDB" id="TriTrypDB:BSAL_58570"/>
<dbReference type="Gene3D" id="3.30.200.20">
    <property type="entry name" value="Phosphorylase Kinase, domain 1"/>
    <property type="match status" value="1"/>
</dbReference>
<dbReference type="InterPro" id="IPR008271">
    <property type="entry name" value="Ser/Thr_kinase_AS"/>
</dbReference>
<keyword evidence="14" id="KW-1185">Reference proteome</keyword>
<dbReference type="InterPro" id="IPR017441">
    <property type="entry name" value="Protein_kinase_ATP_BS"/>
</dbReference>
<dbReference type="EMBL" id="CYKH01000235">
    <property type="protein sequence ID" value="CUF05847.1"/>
    <property type="molecule type" value="Genomic_DNA"/>
</dbReference>
<feature type="binding site" evidence="10">
    <location>
        <position position="93"/>
    </location>
    <ligand>
        <name>ATP</name>
        <dbReference type="ChEBI" id="CHEBI:30616"/>
    </ligand>
</feature>
<evidence type="ECO:0000256" key="9">
    <source>
        <dbReference type="ARBA" id="ARBA00051693"/>
    </source>
</evidence>
<sequence length="379" mass="42592">MSRPKPSMMLDTLAVEESADVTSYNVNHTNVLELRAFLFRNGSVYTRDGLRELHAQVSSSDIDLTSRRPIGRGASGQVFFATIKETQRPVAMKYIPITSKPHRDEVERELAFFAARSDCPFVMHNLGAYWDSEDNAIVLVMDWMSYNLHDVAVFWKDGGMDESFLRDVSYQVLRGLEYLHSAKRVIHRDIKPMNILIRDDGYVKIGDFGVSKMVETLGILSSYVGTMYFMAPERLEQGHYTFNSDIWSFGLTVISTARGGGNPWAPPESMNLFQLLQKISGNDIPVLGTRTAAYSDAAREFVAACLERSPDVRPDCKELLRHRFFEGVSEASAVEGVRSVVQLMSQMLGRETAKQAETNKTAAQVAALRDERIGRLDNL</sequence>
<dbReference type="Proteomes" id="UP000051952">
    <property type="component" value="Unassembled WGS sequence"/>
</dbReference>
<evidence type="ECO:0000256" key="11">
    <source>
        <dbReference type="RuleBase" id="RU000304"/>
    </source>
</evidence>
<evidence type="ECO:0000313" key="13">
    <source>
        <dbReference type="EMBL" id="CUF05847.1"/>
    </source>
</evidence>
<evidence type="ECO:0000256" key="3">
    <source>
        <dbReference type="ARBA" id="ARBA00022777"/>
    </source>
</evidence>
<dbReference type="PANTHER" id="PTHR48013">
    <property type="entry name" value="DUAL SPECIFICITY MITOGEN-ACTIVATED PROTEIN KINASE KINASE 5-RELATED"/>
    <property type="match status" value="1"/>
</dbReference>
<keyword evidence="1" id="KW-0808">Transferase</keyword>
<comment type="catalytic activity">
    <reaction evidence="9">
        <text>L-tyrosyl-[protein] + ATP = O-phospho-L-tyrosyl-[protein] + ADP + H(+)</text>
        <dbReference type="Rhea" id="RHEA:10596"/>
        <dbReference type="Rhea" id="RHEA-COMP:10136"/>
        <dbReference type="Rhea" id="RHEA-COMP:20101"/>
        <dbReference type="ChEBI" id="CHEBI:15378"/>
        <dbReference type="ChEBI" id="CHEBI:30616"/>
        <dbReference type="ChEBI" id="CHEBI:46858"/>
        <dbReference type="ChEBI" id="CHEBI:61978"/>
        <dbReference type="ChEBI" id="CHEBI:456216"/>
        <dbReference type="EC" id="2.7.12.2"/>
    </reaction>
</comment>
<evidence type="ECO:0000256" key="8">
    <source>
        <dbReference type="ARBA" id="ARBA00049299"/>
    </source>
</evidence>
<evidence type="ECO:0000256" key="6">
    <source>
        <dbReference type="ARBA" id="ARBA00038999"/>
    </source>
</evidence>
<comment type="similarity">
    <text evidence="5">Belongs to the protein kinase superfamily. STE Ser/Thr protein kinase family. MAP kinase kinase subfamily.</text>
</comment>
<keyword evidence="4 10" id="KW-0067">ATP-binding</keyword>
<evidence type="ECO:0000259" key="12">
    <source>
        <dbReference type="PROSITE" id="PS50011"/>
    </source>
</evidence>
<dbReference type="OrthoDB" id="10252354at2759"/>
<comment type="catalytic activity">
    <reaction evidence="8">
        <text>L-threonyl-[protein] + ATP = O-phospho-L-threonyl-[protein] + ADP + H(+)</text>
        <dbReference type="Rhea" id="RHEA:46608"/>
        <dbReference type="Rhea" id="RHEA-COMP:11060"/>
        <dbReference type="Rhea" id="RHEA-COMP:11605"/>
        <dbReference type="ChEBI" id="CHEBI:15378"/>
        <dbReference type="ChEBI" id="CHEBI:30013"/>
        <dbReference type="ChEBI" id="CHEBI:30616"/>
        <dbReference type="ChEBI" id="CHEBI:61977"/>
        <dbReference type="ChEBI" id="CHEBI:456216"/>
        <dbReference type="EC" id="2.7.12.2"/>
    </reaction>
</comment>
<name>A0A0S4IKC2_BODSA</name>
<organism evidence="13 14">
    <name type="scientific">Bodo saltans</name>
    <name type="common">Flagellated protozoan</name>
    <dbReference type="NCBI Taxonomy" id="75058"/>
    <lineage>
        <taxon>Eukaryota</taxon>
        <taxon>Discoba</taxon>
        <taxon>Euglenozoa</taxon>
        <taxon>Kinetoplastea</taxon>
        <taxon>Metakinetoplastina</taxon>
        <taxon>Eubodonida</taxon>
        <taxon>Bodonidae</taxon>
        <taxon>Bodo</taxon>
    </lineage>
</organism>
<dbReference type="GO" id="GO:0004708">
    <property type="term" value="F:MAP kinase kinase activity"/>
    <property type="evidence" value="ECO:0007669"/>
    <property type="project" value="UniProtKB-EC"/>
</dbReference>
<evidence type="ECO:0000256" key="10">
    <source>
        <dbReference type="PROSITE-ProRule" id="PRU10141"/>
    </source>
</evidence>
<evidence type="ECO:0000313" key="14">
    <source>
        <dbReference type="Proteomes" id="UP000051952"/>
    </source>
</evidence>
<dbReference type="GO" id="GO:0004674">
    <property type="term" value="F:protein serine/threonine kinase activity"/>
    <property type="evidence" value="ECO:0007669"/>
    <property type="project" value="UniProtKB-KW"/>
</dbReference>
<dbReference type="PROSITE" id="PS00108">
    <property type="entry name" value="PROTEIN_KINASE_ST"/>
    <property type="match status" value="1"/>
</dbReference>
<dbReference type="InterPro" id="IPR011009">
    <property type="entry name" value="Kinase-like_dom_sf"/>
</dbReference>
<dbReference type="Pfam" id="PF00069">
    <property type="entry name" value="Pkinase"/>
    <property type="match status" value="1"/>
</dbReference>
<feature type="domain" description="Protein kinase" evidence="12">
    <location>
        <begin position="64"/>
        <end position="325"/>
    </location>
</feature>
<protein>
    <recommendedName>
        <fullName evidence="6">mitogen-activated protein kinase kinase</fullName>
        <ecNumber evidence="6">2.7.12.2</ecNumber>
    </recommendedName>
</protein>
<keyword evidence="2 10" id="KW-0547">Nucleotide-binding</keyword>
<dbReference type="Gene3D" id="1.10.510.10">
    <property type="entry name" value="Transferase(Phosphotransferase) domain 1"/>
    <property type="match status" value="1"/>
</dbReference>
<dbReference type="OMA" id="VGTMYFM"/>
<evidence type="ECO:0000256" key="4">
    <source>
        <dbReference type="ARBA" id="ARBA00022840"/>
    </source>
</evidence>
<evidence type="ECO:0000256" key="1">
    <source>
        <dbReference type="ARBA" id="ARBA00022679"/>
    </source>
</evidence>
<evidence type="ECO:0000256" key="5">
    <source>
        <dbReference type="ARBA" id="ARBA00038035"/>
    </source>
</evidence>
<reference evidence="14" key="1">
    <citation type="submission" date="2015-09" db="EMBL/GenBank/DDBJ databases">
        <authorList>
            <consortium name="Pathogen Informatics"/>
        </authorList>
    </citation>
    <scope>NUCLEOTIDE SEQUENCE [LARGE SCALE GENOMIC DNA]</scope>
    <source>
        <strain evidence="14">Lake Konstanz</strain>
    </source>
</reference>
<dbReference type="PANTHER" id="PTHR48013:SF9">
    <property type="entry name" value="DUAL SPECIFICITY MITOGEN-ACTIVATED PROTEIN KINASE KINASE 5"/>
    <property type="match status" value="1"/>
</dbReference>
<accession>A0A0S4IKC2</accession>
<dbReference type="PROSITE" id="PS50011">
    <property type="entry name" value="PROTEIN_KINASE_DOM"/>
    <property type="match status" value="1"/>
</dbReference>